<dbReference type="AlphaFoldDB" id="A0A0F8YCX9"/>
<accession>A0A0F8YCX9</accession>
<protein>
    <submittedName>
        <fullName evidence="1">Uncharacterized protein</fullName>
    </submittedName>
</protein>
<evidence type="ECO:0000313" key="1">
    <source>
        <dbReference type="EMBL" id="KKK71555.1"/>
    </source>
</evidence>
<name>A0A0F8YCX9_9ZZZZ</name>
<proteinExistence type="predicted"/>
<dbReference type="EMBL" id="LAZR01057680">
    <property type="protein sequence ID" value="KKK71555.1"/>
    <property type="molecule type" value="Genomic_DNA"/>
</dbReference>
<sequence length="105" mass="12370">MGVYIKKLISVEAFQMTKERSLDNSEWPEWLNRAWRKDITRTGAVFSSPNGYFENDGSMPLFIQEEETGLRKIIWGDFIVRGERGELYISKPDIFRIYWEAIGDE</sequence>
<organism evidence="1">
    <name type="scientific">marine sediment metagenome</name>
    <dbReference type="NCBI Taxonomy" id="412755"/>
    <lineage>
        <taxon>unclassified sequences</taxon>
        <taxon>metagenomes</taxon>
        <taxon>ecological metagenomes</taxon>
    </lineage>
</organism>
<comment type="caution">
    <text evidence="1">The sequence shown here is derived from an EMBL/GenBank/DDBJ whole genome shotgun (WGS) entry which is preliminary data.</text>
</comment>
<reference evidence="1" key="1">
    <citation type="journal article" date="2015" name="Nature">
        <title>Complex archaea that bridge the gap between prokaryotes and eukaryotes.</title>
        <authorList>
            <person name="Spang A."/>
            <person name="Saw J.H."/>
            <person name="Jorgensen S.L."/>
            <person name="Zaremba-Niedzwiedzka K."/>
            <person name="Martijn J."/>
            <person name="Lind A.E."/>
            <person name="van Eijk R."/>
            <person name="Schleper C."/>
            <person name="Guy L."/>
            <person name="Ettema T.J."/>
        </authorList>
    </citation>
    <scope>NUCLEOTIDE SEQUENCE</scope>
</reference>
<gene>
    <name evidence="1" type="ORF">LCGC14_2912730</name>
</gene>